<evidence type="ECO:0000256" key="14">
    <source>
        <dbReference type="SAM" id="MobiDB-lite"/>
    </source>
</evidence>
<keyword evidence="11" id="KW-0943">RNA-mediated gene silencing</keyword>
<dbReference type="Gene3D" id="2.170.260.10">
    <property type="entry name" value="paz domain"/>
    <property type="match status" value="1"/>
</dbReference>
<dbReference type="PROSITE" id="PS51194">
    <property type="entry name" value="HELICASE_CTER"/>
    <property type="match status" value="1"/>
</dbReference>
<dbReference type="InterPro" id="IPR038248">
    <property type="entry name" value="Dicer_dimer_sf"/>
</dbReference>
<dbReference type="Gene3D" id="1.10.1520.10">
    <property type="entry name" value="Ribonuclease III domain"/>
    <property type="match status" value="2"/>
</dbReference>
<dbReference type="PROSITE" id="PS00517">
    <property type="entry name" value="RNASE_3_1"/>
    <property type="match status" value="1"/>
</dbReference>
<dbReference type="SMART" id="SM00487">
    <property type="entry name" value="DEXDc"/>
    <property type="match status" value="1"/>
</dbReference>
<evidence type="ECO:0000256" key="1">
    <source>
        <dbReference type="ARBA" id="ARBA00001936"/>
    </source>
</evidence>
<dbReference type="SUPFAM" id="SSF52540">
    <property type="entry name" value="P-loop containing nucleoside triphosphate hydrolases"/>
    <property type="match status" value="1"/>
</dbReference>
<evidence type="ECO:0000259" key="16">
    <source>
        <dbReference type="PROSITE" id="PS51192"/>
    </source>
</evidence>
<evidence type="ECO:0000256" key="13">
    <source>
        <dbReference type="PROSITE-ProRule" id="PRU00657"/>
    </source>
</evidence>
<evidence type="ECO:0000256" key="8">
    <source>
        <dbReference type="ARBA" id="ARBA00022840"/>
    </source>
</evidence>
<keyword evidence="3" id="KW-0479">Metal-binding</keyword>
<keyword evidence="4" id="KW-0677">Repeat</keyword>
<feature type="domain" description="RNase III" evidence="15">
    <location>
        <begin position="973"/>
        <end position="1156"/>
    </location>
</feature>
<dbReference type="GO" id="GO:0003677">
    <property type="term" value="F:DNA binding"/>
    <property type="evidence" value="ECO:0007669"/>
    <property type="project" value="InterPro"/>
</dbReference>
<dbReference type="SMART" id="SM00535">
    <property type="entry name" value="RIBOc"/>
    <property type="match status" value="2"/>
</dbReference>
<dbReference type="GO" id="GO:0005524">
    <property type="term" value="F:ATP binding"/>
    <property type="evidence" value="ECO:0007669"/>
    <property type="project" value="UniProtKB-KW"/>
</dbReference>
<keyword evidence="6" id="KW-0378">Hydrolase</keyword>
<dbReference type="Pfam" id="PF00271">
    <property type="entry name" value="Helicase_C"/>
    <property type="match status" value="1"/>
</dbReference>
<dbReference type="CDD" id="cd18034">
    <property type="entry name" value="DEXHc_dicer"/>
    <property type="match status" value="1"/>
</dbReference>
<dbReference type="GO" id="GO:0003723">
    <property type="term" value="F:RNA binding"/>
    <property type="evidence" value="ECO:0007669"/>
    <property type="project" value="UniProtKB-UniRule"/>
</dbReference>
<comment type="cofactor">
    <cofactor evidence="2">
        <name>Mg(2+)</name>
        <dbReference type="ChEBI" id="CHEBI:18420"/>
    </cofactor>
</comment>
<dbReference type="GO" id="GO:0006396">
    <property type="term" value="P:RNA processing"/>
    <property type="evidence" value="ECO:0007669"/>
    <property type="project" value="InterPro"/>
</dbReference>
<evidence type="ECO:0008006" key="21">
    <source>
        <dbReference type="Google" id="ProtNLM"/>
    </source>
</evidence>
<evidence type="ECO:0000256" key="6">
    <source>
        <dbReference type="ARBA" id="ARBA00022801"/>
    </source>
</evidence>
<organism evidence="19 20">
    <name type="scientific">Syncephalis pseudoplumigaleata</name>
    <dbReference type="NCBI Taxonomy" id="1712513"/>
    <lineage>
        <taxon>Eukaryota</taxon>
        <taxon>Fungi</taxon>
        <taxon>Fungi incertae sedis</taxon>
        <taxon>Zoopagomycota</taxon>
        <taxon>Zoopagomycotina</taxon>
        <taxon>Zoopagomycetes</taxon>
        <taxon>Zoopagales</taxon>
        <taxon>Piptocephalidaceae</taxon>
        <taxon>Syncephalis</taxon>
    </lineage>
</organism>
<dbReference type="OrthoDB" id="416741at2759"/>
<evidence type="ECO:0000256" key="3">
    <source>
        <dbReference type="ARBA" id="ARBA00022723"/>
    </source>
</evidence>
<dbReference type="InterPro" id="IPR005034">
    <property type="entry name" value="Dicer_dimerisation"/>
</dbReference>
<dbReference type="Gene3D" id="3.30.160.380">
    <property type="entry name" value="Dicer dimerisation domain"/>
    <property type="match status" value="1"/>
</dbReference>
<dbReference type="Pfam" id="PF04851">
    <property type="entry name" value="ResIII"/>
    <property type="match status" value="1"/>
</dbReference>
<evidence type="ECO:0000256" key="5">
    <source>
        <dbReference type="ARBA" id="ARBA00022741"/>
    </source>
</evidence>
<keyword evidence="10 13" id="KW-0694">RNA-binding</keyword>
<dbReference type="PROSITE" id="PS50142">
    <property type="entry name" value="RNASE_3_2"/>
    <property type="match status" value="2"/>
</dbReference>
<dbReference type="GO" id="GO:0031047">
    <property type="term" value="P:regulatory ncRNA-mediated gene silencing"/>
    <property type="evidence" value="ECO:0007669"/>
    <property type="project" value="UniProtKB-KW"/>
</dbReference>
<evidence type="ECO:0000256" key="11">
    <source>
        <dbReference type="ARBA" id="ARBA00023158"/>
    </source>
</evidence>
<proteinExistence type="inferred from homology"/>
<dbReference type="FunFam" id="1.10.1520.10:FF:000004">
    <property type="entry name" value="Endoribonuclease dicer-like 1"/>
    <property type="match status" value="1"/>
</dbReference>
<evidence type="ECO:0000313" key="19">
    <source>
        <dbReference type="EMBL" id="RKP26846.1"/>
    </source>
</evidence>
<evidence type="ECO:0000256" key="2">
    <source>
        <dbReference type="ARBA" id="ARBA00001946"/>
    </source>
</evidence>
<dbReference type="InterPro" id="IPR006935">
    <property type="entry name" value="Helicase/UvrB_N"/>
</dbReference>
<dbReference type="GO" id="GO:0004386">
    <property type="term" value="F:helicase activity"/>
    <property type="evidence" value="ECO:0007669"/>
    <property type="project" value="UniProtKB-KW"/>
</dbReference>
<keyword evidence="9" id="KW-0460">Magnesium</keyword>
<dbReference type="InterPro" id="IPR000999">
    <property type="entry name" value="RNase_III_dom"/>
</dbReference>
<sequence length="1479" mass="166937">MPEPTVPDRTQEALAAIGALVPRDYQLEILEQAKKENIIAVIETGAGKTLISALLIKYVLSEEYTLARRGRTAPPAAVPAESTPSGRPLVMFIVNHVTLVHQQATFIQKNTPYSVGAYHGQMEIDLWDAPVWDREIDKHRVMVMTAQILRNILLHAFIRMEQIAMIVIDECHHSKEQHPYNEIMREFYWPTPPHRRPKIFAMTASPLDSKDNVGTSAVALENALDARIVSISKELLRKYLKRTRECIVYYASTDQFDTTPLLKRLHCYCYGDYFSQYFLDAEAALRELGPWCADHIWHSFHQAMRRRYAKKAALEKYIGRLESVDDQHRLRRALNILDVHQFDPPQASLAYLSPKVLRLLEVLSKFVTRLPEGKFRGMVFVDRRKHAFALVALLEKLPAMRRIIQCRAMIGSGTSLPGDYQMSFKERQKAVDSFRNGDVNLLVTTTVGEEGLDIPACNVVIRFSFFDTLRAYIQSRGRARHPQSAYVIMQEQGNAEQMKLLQQIRRHEGEMEQWCGQRTADRQAGHGDDDDDDSDAADPFSAEELEKYQYIEPSTGARLTDASAIPVIYRYCSQLPRDAYCTLAPVWEIHEVSQANFICNLTFPINAHIRYVPGEVTRSKARAKRIVALRACIELRKIGALDERLLPYKLKAAENDLAAYEATLEKSTGVKNAIRVFPRKVPEAWLPEMLAGSGHWYMHTLVVASTHSTAPRYRPMVMATRQPMPNGLDGIELYLDEGATLVRLVPWPRPVFLERAMLIKATEFMGTLFHEVLRKELECKTAGYLLFPLVDSIDATAAGACSIRHIDWEQMVNATSGRAAEHPSVLQHIQEGHSVAPDTMVIDVNKHSQYYEVTCVRHDLSPTTTMAAMEEEEGGGGKGAAAASLMTVKDVLMDKTGYSLKHDQQPLLQVEWIKHRRINYLEPVQHTARRSMERDADTLGRYAVPETCRLMPFKASVFRMGLLLPSFLFRMEAALLAVEYGARFSLSTTLAHLSCAITLPTIHAKSNYERLEMLGDSILKTMTSTSLFVEYPENHEGLLHTRRRVIINNRTLCQHAVDRGLFAYLISRRFNRRHWTPPGFAHKAAATTTTAKEGQEDGGDDDMLIGTPEKVYTIEQGDGHVLELKDNRVAHNHELAEKMLADVVEASLGASLDSYGPDAALQCAIKLGVPLVGSPSRWSDLARHLPTPEPIHDPALVPVDVKAIEAILGYTFRHPQYLIEAFTHASSQAPITPCYQRLEYLGDAVLDYLIVDLFYHRYPDLAPGELVEMKDATVSNEFLSTVCVLRGLQQHMDYFSDALNMNMDEFTTRLFARRKETKGVGEYWRGLEPPKVLGDLVESSLGAIYLDSGFDLEVARAAFDRLIRPLIDDRITPGKVNVSPKCRLTKTVQKAGCNMFKFDHGEALDDGMYTAVITMHGHVVMEAVGETYKQATAQVAGDFLDRWDAGEGDTLMQHCDCLEKRMRLKAQKEAQAEQEMIDE</sequence>
<dbReference type="PANTHER" id="PTHR14950:SF37">
    <property type="entry name" value="ENDORIBONUCLEASE DICER"/>
    <property type="match status" value="1"/>
</dbReference>
<keyword evidence="8" id="KW-0067">ATP-binding</keyword>
<dbReference type="GO" id="GO:0004525">
    <property type="term" value="F:ribonuclease III activity"/>
    <property type="evidence" value="ECO:0007669"/>
    <property type="project" value="InterPro"/>
</dbReference>
<gene>
    <name evidence="19" type="ORF">SYNPS1DRAFT_27476</name>
</gene>
<accession>A0A4P9Z334</accession>
<dbReference type="SMART" id="SM00490">
    <property type="entry name" value="HELICc"/>
    <property type="match status" value="1"/>
</dbReference>
<evidence type="ECO:0000259" key="15">
    <source>
        <dbReference type="PROSITE" id="PS50142"/>
    </source>
</evidence>
<keyword evidence="20" id="KW-1185">Reference proteome</keyword>
<keyword evidence="5" id="KW-0547">Nucleotide-binding</keyword>
<feature type="region of interest" description="Disordered" evidence="14">
    <location>
        <begin position="512"/>
        <end position="538"/>
    </location>
</feature>
<feature type="domain" description="Helicase ATP-binding" evidence="16">
    <location>
        <begin position="29"/>
        <end position="224"/>
    </location>
</feature>
<comment type="cofactor">
    <cofactor evidence="1">
        <name>Mn(2+)</name>
        <dbReference type="ChEBI" id="CHEBI:29035"/>
    </cofactor>
</comment>
<dbReference type="FunFam" id="3.30.160.380:FF:000001">
    <property type="entry name" value="Endoribonuclease dicer-like 1"/>
    <property type="match status" value="1"/>
</dbReference>
<evidence type="ECO:0000313" key="20">
    <source>
        <dbReference type="Proteomes" id="UP000278143"/>
    </source>
</evidence>
<feature type="domain" description="Dicer dsRNA-binding fold" evidence="18">
    <location>
        <begin position="564"/>
        <end position="655"/>
    </location>
</feature>
<reference evidence="20" key="1">
    <citation type="journal article" date="2018" name="Nat. Microbiol.">
        <title>Leveraging single-cell genomics to expand the fungal tree of life.</title>
        <authorList>
            <person name="Ahrendt S.R."/>
            <person name="Quandt C.A."/>
            <person name="Ciobanu D."/>
            <person name="Clum A."/>
            <person name="Salamov A."/>
            <person name="Andreopoulos B."/>
            <person name="Cheng J.F."/>
            <person name="Woyke T."/>
            <person name="Pelin A."/>
            <person name="Henrissat B."/>
            <person name="Reynolds N.K."/>
            <person name="Benny G.L."/>
            <person name="Smith M.E."/>
            <person name="James T.Y."/>
            <person name="Grigoriev I.V."/>
        </authorList>
    </citation>
    <scope>NUCLEOTIDE SEQUENCE [LARGE SCALE GENOMIC DNA]</scope>
    <source>
        <strain evidence="20">Benny S71-1</strain>
    </source>
</reference>
<dbReference type="InterPro" id="IPR036389">
    <property type="entry name" value="RNase_III_sf"/>
</dbReference>
<feature type="domain" description="Helicase C-terminal" evidence="17">
    <location>
        <begin position="362"/>
        <end position="527"/>
    </location>
</feature>
<dbReference type="Proteomes" id="UP000278143">
    <property type="component" value="Unassembled WGS sequence"/>
</dbReference>
<evidence type="ECO:0000259" key="17">
    <source>
        <dbReference type="PROSITE" id="PS51194"/>
    </source>
</evidence>
<dbReference type="Pfam" id="PF00636">
    <property type="entry name" value="Ribonuclease_3"/>
    <property type="match status" value="2"/>
</dbReference>
<comment type="similarity">
    <text evidence="13">Belongs to the helicase family. Dicer subfamily.</text>
</comment>
<dbReference type="PROSITE" id="PS51327">
    <property type="entry name" value="DICER_DSRBF"/>
    <property type="match status" value="1"/>
</dbReference>
<dbReference type="CDD" id="cd00593">
    <property type="entry name" value="RIBOc"/>
    <property type="match status" value="2"/>
</dbReference>
<evidence type="ECO:0000256" key="12">
    <source>
        <dbReference type="ARBA" id="ARBA00023211"/>
    </source>
</evidence>
<keyword evidence="12" id="KW-0464">Manganese</keyword>
<dbReference type="Pfam" id="PF03368">
    <property type="entry name" value="Dicer_dimer"/>
    <property type="match status" value="1"/>
</dbReference>
<dbReference type="SUPFAM" id="SSF69065">
    <property type="entry name" value="RNase III domain-like"/>
    <property type="match status" value="2"/>
</dbReference>
<feature type="domain" description="RNase III" evidence="15">
    <location>
        <begin position="1201"/>
        <end position="1349"/>
    </location>
</feature>
<name>A0A4P9Z334_9FUNG</name>
<evidence type="ECO:0000256" key="7">
    <source>
        <dbReference type="ARBA" id="ARBA00022806"/>
    </source>
</evidence>
<dbReference type="GO" id="GO:0046872">
    <property type="term" value="F:metal ion binding"/>
    <property type="evidence" value="ECO:0007669"/>
    <property type="project" value="UniProtKB-KW"/>
</dbReference>
<dbReference type="EMBL" id="KZ989321">
    <property type="protein sequence ID" value="RKP26846.1"/>
    <property type="molecule type" value="Genomic_DNA"/>
</dbReference>
<evidence type="ECO:0000256" key="4">
    <source>
        <dbReference type="ARBA" id="ARBA00022737"/>
    </source>
</evidence>
<dbReference type="PANTHER" id="PTHR14950">
    <property type="entry name" value="DICER-RELATED"/>
    <property type="match status" value="1"/>
</dbReference>
<dbReference type="PROSITE" id="PS51192">
    <property type="entry name" value="HELICASE_ATP_BIND_1"/>
    <property type="match status" value="1"/>
</dbReference>
<dbReference type="InterPro" id="IPR014001">
    <property type="entry name" value="Helicase_ATP-bd"/>
</dbReference>
<dbReference type="InterPro" id="IPR001650">
    <property type="entry name" value="Helicase_C-like"/>
</dbReference>
<evidence type="ECO:0000256" key="10">
    <source>
        <dbReference type="ARBA" id="ARBA00022884"/>
    </source>
</evidence>
<evidence type="ECO:0000259" key="18">
    <source>
        <dbReference type="PROSITE" id="PS51327"/>
    </source>
</evidence>
<keyword evidence="7" id="KW-0347">Helicase</keyword>
<dbReference type="InterPro" id="IPR027417">
    <property type="entry name" value="P-loop_NTPase"/>
</dbReference>
<feature type="region of interest" description="Disordered" evidence="14">
    <location>
        <begin position="1082"/>
        <end position="1105"/>
    </location>
</feature>
<dbReference type="SUPFAM" id="SSF54768">
    <property type="entry name" value="dsRNA-binding domain-like"/>
    <property type="match status" value="1"/>
</dbReference>
<dbReference type="Gene3D" id="3.40.50.300">
    <property type="entry name" value="P-loop containing nucleotide triphosphate hydrolases"/>
    <property type="match status" value="2"/>
</dbReference>
<protein>
    <recommendedName>
        <fullName evidence="21">Dicer-like protein 1</fullName>
    </recommendedName>
</protein>
<evidence type="ECO:0000256" key="9">
    <source>
        <dbReference type="ARBA" id="ARBA00022842"/>
    </source>
</evidence>